<evidence type="ECO:0000256" key="2">
    <source>
        <dbReference type="SAM" id="SignalP"/>
    </source>
</evidence>
<protein>
    <recommendedName>
        <fullName evidence="5">DUF3558 domain-containing protein</fullName>
    </recommendedName>
</protein>
<keyword evidence="4" id="KW-1185">Reference proteome</keyword>
<feature type="chain" id="PRO_5006035284" description="DUF3558 domain-containing protein" evidence="2">
    <location>
        <begin position="24"/>
        <end position="188"/>
    </location>
</feature>
<feature type="region of interest" description="Disordered" evidence="1">
    <location>
        <begin position="21"/>
        <end position="41"/>
    </location>
</feature>
<dbReference type="STRING" id="860235.AOZ06_10910"/>
<dbReference type="Pfam" id="PF12079">
    <property type="entry name" value="DUF3558"/>
    <property type="match status" value="1"/>
</dbReference>
<dbReference type="AlphaFoldDB" id="A0A0N9HLT6"/>
<dbReference type="EMBL" id="CP012752">
    <property type="protein sequence ID" value="ALG07365.1"/>
    <property type="molecule type" value="Genomic_DNA"/>
</dbReference>
<evidence type="ECO:0000313" key="3">
    <source>
        <dbReference type="EMBL" id="ALG07365.1"/>
    </source>
</evidence>
<evidence type="ECO:0000313" key="4">
    <source>
        <dbReference type="Proteomes" id="UP000063699"/>
    </source>
</evidence>
<evidence type="ECO:0008006" key="5">
    <source>
        <dbReference type="Google" id="ProtNLM"/>
    </source>
</evidence>
<proteinExistence type="predicted"/>
<dbReference type="InterPro" id="IPR024520">
    <property type="entry name" value="DUF3558"/>
</dbReference>
<feature type="signal peptide" evidence="2">
    <location>
        <begin position="1"/>
        <end position="23"/>
    </location>
</feature>
<organism evidence="3 4">
    <name type="scientific">Kibdelosporangium phytohabitans</name>
    <dbReference type="NCBI Taxonomy" id="860235"/>
    <lineage>
        <taxon>Bacteria</taxon>
        <taxon>Bacillati</taxon>
        <taxon>Actinomycetota</taxon>
        <taxon>Actinomycetes</taxon>
        <taxon>Pseudonocardiales</taxon>
        <taxon>Pseudonocardiaceae</taxon>
        <taxon>Kibdelosporangium</taxon>
    </lineage>
</organism>
<name>A0A0N9HLT6_9PSEU</name>
<keyword evidence="2" id="KW-0732">Signal</keyword>
<sequence length="188" mass="19314">MRNAMAVMTVLLALTAGCSDSGATPHPPVTSGAQSMPPVPRSLDAAKYADNLCGLLEKGDLAELGFKGEPSLKPTGPDFSVPSCKAVGGPADGSLDLSLKGDLESLRAAYEDTSGKYGFRHAVELRAFPGVVRSQAVDYPGSCDVLVAIGKQQMLALTSLPGDSRGGAIAICGRLLTLAETLLRKLGA</sequence>
<dbReference type="Proteomes" id="UP000063699">
    <property type="component" value="Chromosome"/>
</dbReference>
<gene>
    <name evidence="3" type="ORF">AOZ06_10910</name>
</gene>
<dbReference type="PROSITE" id="PS51257">
    <property type="entry name" value="PROKAR_LIPOPROTEIN"/>
    <property type="match status" value="1"/>
</dbReference>
<evidence type="ECO:0000256" key="1">
    <source>
        <dbReference type="SAM" id="MobiDB-lite"/>
    </source>
</evidence>
<dbReference type="KEGG" id="kphy:AOZ06_10910"/>
<accession>A0A0N9HLT6</accession>
<reference evidence="3 4" key="1">
    <citation type="submission" date="2015-07" db="EMBL/GenBank/DDBJ databases">
        <title>Genome sequencing of Kibdelosporangium phytohabitans.</title>
        <authorList>
            <person name="Qin S."/>
            <person name="Xing K."/>
        </authorList>
    </citation>
    <scope>NUCLEOTIDE SEQUENCE [LARGE SCALE GENOMIC DNA]</scope>
    <source>
        <strain evidence="3 4">KLBMP1111</strain>
    </source>
</reference>